<accession>A0A7J7LV79</accession>
<dbReference type="OrthoDB" id="10250660at2759"/>
<protein>
    <submittedName>
        <fullName evidence="1">Uncharacterized protein</fullName>
    </submittedName>
</protein>
<gene>
    <name evidence="1" type="ORF">GIB67_037787</name>
</gene>
<reference evidence="1 2" key="1">
    <citation type="journal article" date="2020" name="IScience">
        <title>Genome Sequencing of the Endangered Kingdonia uniflora (Circaeasteraceae, Ranunculales) Reveals Potential Mechanisms of Evolutionary Specialization.</title>
        <authorList>
            <person name="Sun Y."/>
            <person name="Deng T."/>
            <person name="Zhang A."/>
            <person name="Moore M.J."/>
            <person name="Landis J.B."/>
            <person name="Lin N."/>
            <person name="Zhang H."/>
            <person name="Zhang X."/>
            <person name="Huang J."/>
            <person name="Zhang X."/>
            <person name="Sun H."/>
            <person name="Wang H."/>
        </authorList>
    </citation>
    <scope>NUCLEOTIDE SEQUENCE [LARGE SCALE GENOMIC DNA]</scope>
    <source>
        <strain evidence="1">TB1705</strain>
        <tissue evidence="1">Leaf</tissue>
    </source>
</reference>
<evidence type="ECO:0000313" key="2">
    <source>
        <dbReference type="Proteomes" id="UP000541444"/>
    </source>
</evidence>
<dbReference type="EMBL" id="JACGCM010001976">
    <property type="protein sequence ID" value="KAF6146487.1"/>
    <property type="molecule type" value="Genomic_DNA"/>
</dbReference>
<evidence type="ECO:0000313" key="1">
    <source>
        <dbReference type="EMBL" id="KAF6146487.1"/>
    </source>
</evidence>
<proteinExistence type="predicted"/>
<organism evidence="1 2">
    <name type="scientific">Kingdonia uniflora</name>
    <dbReference type="NCBI Taxonomy" id="39325"/>
    <lineage>
        <taxon>Eukaryota</taxon>
        <taxon>Viridiplantae</taxon>
        <taxon>Streptophyta</taxon>
        <taxon>Embryophyta</taxon>
        <taxon>Tracheophyta</taxon>
        <taxon>Spermatophyta</taxon>
        <taxon>Magnoliopsida</taxon>
        <taxon>Ranunculales</taxon>
        <taxon>Circaeasteraceae</taxon>
        <taxon>Kingdonia</taxon>
    </lineage>
</organism>
<sequence length="112" mass="12722">MRSLLKGILEVISRVTLGTIGVPCLLRLKLEMKKNMALRQIFQVSLEIFYNDVEARKDTLCYPIVEIHAFDSLLQKLHKFVPYDSFVTDLNVGASSIRLSLAIARKCRQVIG</sequence>
<comment type="caution">
    <text evidence="1">The sequence shown here is derived from an EMBL/GenBank/DDBJ whole genome shotgun (WGS) entry which is preliminary data.</text>
</comment>
<dbReference type="Proteomes" id="UP000541444">
    <property type="component" value="Unassembled WGS sequence"/>
</dbReference>
<name>A0A7J7LV79_9MAGN</name>
<keyword evidence="2" id="KW-1185">Reference proteome</keyword>
<dbReference type="AlphaFoldDB" id="A0A7J7LV79"/>